<dbReference type="GO" id="GO:0046872">
    <property type="term" value="F:metal ion binding"/>
    <property type="evidence" value="ECO:0007669"/>
    <property type="project" value="UniProtKB-KW"/>
</dbReference>
<evidence type="ECO:0000259" key="8">
    <source>
        <dbReference type="Pfam" id="PF00857"/>
    </source>
</evidence>
<evidence type="ECO:0000256" key="3">
    <source>
        <dbReference type="ARBA" id="ARBA00022723"/>
    </source>
</evidence>
<evidence type="ECO:0000256" key="2">
    <source>
        <dbReference type="ARBA" id="ARBA00022642"/>
    </source>
</evidence>
<evidence type="ECO:0000256" key="4">
    <source>
        <dbReference type="ARBA" id="ARBA00022801"/>
    </source>
</evidence>
<evidence type="ECO:0000313" key="9">
    <source>
        <dbReference type="EMBL" id="CAB4545803.1"/>
    </source>
</evidence>
<evidence type="ECO:0000256" key="7">
    <source>
        <dbReference type="ARBA" id="ARBA00043224"/>
    </source>
</evidence>
<comment type="pathway">
    <text evidence="5">Cofactor biosynthesis; nicotinate biosynthesis; nicotinate from nicotinamide: step 1/1.</text>
</comment>
<organism evidence="9">
    <name type="scientific">freshwater metagenome</name>
    <dbReference type="NCBI Taxonomy" id="449393"/>
    <lineage>
        <taxon>unclassified sequences</taxon>
        <taxon>metagenomes</taxon>
        <taxon>ecological metagenomes</taxon>
    </lineage>
</organism>
<sequence length="194" mass="20671">MAKALLVIDVQNDFCEGGALACEGGANVAAKITSFLENSKSNYDYVIASRDWHTPADSNDGHFAAAGSEPDYVNTWPVHCVANTSGAEYHPNLDQRLIDIHIRKGQNANGYSIFDGIDENGETYPELIKRLKISHVDIVGIATDYCVRASALDSVAQNLTTRVITSLTAGVSPASVESAIDEMVDAGVTVIPTA</sequence>
<name>A0A6J6C5J2_9ZZZZ</name>
<reference evidence="9" key="1">
    <citation type="submission" date="2020-05" db="EMBL/GenBank/DDBJ databases">
        <authorList>
            <person name="Chiriac C."/>
            <person name="Salcher M."/>
            <person name="Ghai R."/>
            <person name="Kavagutti S V."/>
        </authorList>
    </citation>
    <scope>NUCLEOTIDE SEQUENCE</scope>
</reference>
<protein>
    <recommendedName>
        <fullName evidence="6">nicotinamidase</fullName>
        <ecNumber evidence="6">3.5.1.19</ecNumber>
    </recommendedName>
    <alternativeName>
        <fullName evidence="7">Nicotinamide deamidase</fullName>
    </alternativeName>
</protein>
<dbReference type="PANTHER" id="PTHR11080:SF2">
    <property type="entry name" value="LD05707P"/>
    <property type="match status" value="1"/>
</dbReference>
<dbReference type="Gene3D" id="3.40.50.850">
    <property type="entry name" value="Isochorismatase-like"/>
    <property type="match status" value="1"/>
</dbReference>
<feature type="domain" description="Isochorismatase-like" evidence="8">
    <location>
        <begin position="4"/>
        <end position="193"/>
    </location>
</feature>
<keyword evidence="4" id="KW-0378">Hydrolase</keyword>
<dbReference type="InterPro" id="IPR000868">
    <property type="entry name" value="Isochorismatase-like_dom"/>
</dbReference>
<proteinExistence type="inferred from homology"/>
<keyword evidence="3" id="KW-0479">Metal-binding</keyword>
<dbReference type="InterPro" id="IPR036380">
    <property type="entry name" value="Isochorismatase-like_sf"/>
</dbReference>
<dbReference type="SUPFAM" id="SSF52499">
    <property type="entry name" value="Isochorismatase-like hydrolases"/>
    <property type="match status" value="1"/>
</dbReference>
<dbReference type="Pfam" id="PF00857">
    <property type="entry name" value="Isochorismatase"/>
    <property type="match status" value="1"/>
</dbReference>
<gene>
    <name evidence="9" type="ORF">UFOPK1503_00624</name>
</gene>
<dbReference type="PANTHER" id="PTHR11080">
    <property type="entry name" value="PYRAZINAMIDASE/NICOTINAMIDASE"/>
    <property type="match status" value="1"/>
</dbReference>
<accession>A0A6J6C5J2</accession>
<dbReference type="GO" id="GO:0019363">
    <property type="term" value="P:pyridine nucleotide biosynthetic process"/>
    <property type="evidence" value="ECO:0007669"/>
    <property type="project" value="UniProtKB-KW"/>
</dbReference>
<dbReference type="AlphaFoldDB" id="A0A6J6C5J2"/>
<evidence type="ECO:0000256" key="5">
    <source>
        <dbReference type="ARBA" id="ARBA00037900"/>
    </source>
</evidence>
<dbReference type="EMBL" id="CAEZST010000008">
    <property type="protein sequence ID" value="CAB4545803.1"/>
    <property type="molecule type" value="Genomic_DNA"/>
</dbReference>
<evidence type="ECO:0000256" key="6">
    <source>
        <dbReference type="ARBA" id="ARBA00039017"/>
    </source>
</evidence>
<dbReference type="GO" id="GO:0008936">
    <property type="term" value="F:nicotinamidase activity"/>
    <property type="evidence" value="ECO:0007669"/>
    <property type="project" value="UniProtKB-EC"/>
</dbReference>
<evidence type="ECO:0000256" key="1">
    <source>
        <dbReference type="ARBA" id="ARBA00006336"/>
    </source>
</evidence>
<dbReference type="InterPro" id="IPR052347">
    <property type="entry name" value="Isochorismatase_Nicotinamidase"/>
</dbReference>
<comment type="similarity">
    <text evidence="1">Belongs to the isochorismatase family.</text>
</comment>
<dbReference type="EC" id="3.5.1.19" evidence="6"/>
<keyword evidence="2" id="KW-0662">Pyridine nucleotide biosynthesis</keyword>